<keyword evidence="5" id="KW-0539">Nucleus</keyword>
<dbReference type="EMBL" id="RIBY02002089">
    <property type="protein sequence ID" value="KAH9825661.1"/>
    <property type="molecule type" value="Genomic_DNA"/>
</dbReference>
<feature type="compositionally biased region" description="Polar residues" evidence="6">
    <location>
        <begin position="589"/>
        <end position="602"/>
    </location>
</feature>
<dbReference type="GO" id="GO:0010468">
    <property type="term" value="P:regulation of gene expression"/>
    <property type="evidence" value="ECO:0007669"/>
    <property type="project" value="UniProtKB-ARBA"/>
</dbReference>
<keyword evidence="2" id="KW-0678">Repressor</keyword>
<accession>A0A9W7SN54</accession>
<gene>
    <name evidence="7" type="ORF">Tdes44962_MAKER00591</name>
</gene>
<dbReference type="InterPro" id="IPR013907">
    <property type="entry name" value="Sds3"/>
</dbReference>
<feature type="compositionally biased region" description="Polar residues" evidence="6">
    <location>
        <begin position="639"/>
        <end position="657"/>
    </location>
</feature>
<reference evidence="7 8" key="1">
    <citation type="journal article" date="2018" name="IMA Fungus">
        <title>IMA Genome-F 10: Nine draft genome sequences of Claviceps purpurea s.lat., including C. arundinis, C. humidiphila, and C. cf. spartinae, pseudomolecules for the pitch canker pathogen Fusarium circinatum, draft genome of Davidsoniella eucalypti, Grosmannia galeiformis, Quambalaria eucalypti, and Teratosphaeria destructans.</title>
        <authorList>
            <person name="Wingfield B.D."/>
            <person name="Liu M."/>
            <person name="Nguyen H.D."/>
            <person name="Lane F.A."/>
            <person name="Morgan S.W."/>
            <person name="De Vos L."/>
            <person name="Wilken P.M."/>
            <person name="Duong T.A."/>
            <person name="Aylward J."/>
            <person name="Coetzee M.P."/>
            <person name="Dadej K."/>
            <person name="De Beer Z.W."/>
            <person name="Findlay W."/>
            <person name="Havenga M."/>
            <person name="Kolarik M."/>
            <person name="Menzies J.G."/>
            <person name="Naidoo K."/>
            <person name="Pochopski O."/>
            <person name="Shoukouhi P."/>
            <person name="Santana Q.C."/>
            <person name="Seifert K.A."/>
            <person name="Soal N."/>
            <person name="Steenkamp E.T."/>
            <person name="Tatham C.T."/>
            <person name="van der Nest M.A."/>
            <person name="Wingfield M.J."/>
        </authorList>
    </citation>
    <scope>NUCLEOTIDE SEQUENCE [LARGE SCALE GENOMIC DNA]</scope>
    <source>
        <strain evidence="7">CMW44962</strain>
    </source>
</reference>
<organism evidence="7 8">
    <name type="scientific">Teratosphaeria destructans</name>
    <dbReference type="NCBI Taxonomy" id="418781"/>
    <lineage>
        <taxon>Eukaryota</taxon>
        <taxon>Fungi</taxon>
        <taxon>Dikarya</taxon>
        <taxon>Ascomycota</taxon>
        <taxon>Pezizomycotina</taxon>
        <taxon>Dothideomycetes</taxon>
        <taxon>Dothideomycetidae</taxon>
        <taxon>Mycosphaerellales</taxon>
        <taxon>Teratosphaeriaceae</taxon>
        <taxon>Teratosphaeria</taxon>
    </lineage>
</organism>
<evidence type="ECO:0000256" key="2">
    <source>
        <dbReference type="ARBA" id="ARBA00022491"/>
    </source>
</evidence>
<keyword evidence="8" id="KW-1185">Reference proteome</keyword>
<evidence type="ECO:0000256" key="5">
    <source>
        <dbReference type="ARBA" id="ARBA00023242"/>
    </source>
</evidence>
<dbReference type="Proteomes" id="UP001138500">
    <property type="component" value="Unassembled WGS sequence"/>
</dbReference>
<comment type="subcellular location">
    <subcellularLocation>
        <location evidence="1">Nucleus</location>
    </subcellularLocation>
</comment>
<sequence length="778" mass="84684">MATSAAARSSEPSGKARTDFNNAHQSPLRSAHEAASRVSTPRPSISPLSTASKPNRSPMATRDAILPDTIVSQPGAATITELDETGGGHMEDDDRSSSLSEPEDDQDEELGSYNVRAADANGRFMASRSLEIDSEAETERLENTPQKLHKHADGIVRTPSKLSQAAAIEDDLSDPPSPLPAGVGAASSTSTIGASAGHKRKRSDSPDSSLTSADSDIGESPRKRSHESPEEPDATNAEEEADTNGAAEEVEQTVTDTPLLDETMPVIAAKVATKGKKGKQKGRKPLKEAVAEAGSALLEDSVLPDEEQSEDAGARTEEEQKHKAEASSMFDEVAKQFKDFREKLYNERLASLTAELDMLSRPDCKHPEYLRQIACVDARRAKQVREANAFRRYRTQAIRERTLGDRAQYHSQYFQEIRRLREDVLTGLGEDWYNIQKERRQEHQEQDDKYIFHYPTKKSAQIRQQAKYNQEVSVLSGVAKYVGFPAAPEIGGANGANLEDDFKAMKIMKRVHQPVAHRPAQPTFYSSLTTVSAQNERLAHEQFIEQNAWAQPQRPLHSHGTPNLTHTPDWAEPTVGPQSRNVHHLIRNLSGQRTGSPYTTPLPQRRAQPPEHSSGGTVAVGSDGPEPPSSVAAAPPTSERLNQPHTESSRQTSPLLANRLRQQNGLVGERELTGYRNISNISAVSGASTIDAAPDSAERRRELDAGKTLPALLSEVSAPQQTFNTSHLHRNGATPMREVSTSVSFRPQEGAFGTPAPLTASNMPPDKLAGVYDGGGSI</sequence>
<feature type="compositionally biased region" description="Polar residues" evidence="6">
    <location>
        <begin position="1"/>
        <end position="12"/>
    </location>
</feature>
<feature type="compositionally biased region" description="Low complexity" evidence="6">
    <location>
        <begin position="180"/>
        <end position="196"/>
    </location>
</feature>
<feature type="compositionally biased region" description="Polar residues" evidence="6">
    <location>
        <begin position="19"/>
        <end position="28"/>
    </location>
</feature>
<feature type="compositionally biased region" description="Basic residues" evidence="6">
    <location>
        <begin position="273"/>
        <end position="284"/>
    </location>
</feature>
<feature type="compositionally biased region" description="Basic and acidic residues" evidence="6">
    <location>
        <begin position="312"/>
        <end position="325"/>
    </location>
</feature>
<keyword evidence="4" id="KW-0804">Transcription</keyword>
<dbReference type="OrthoDB" id="20886at2759"/>
<feature type="compositionally biased region" description="Low complexity" evidence="6">
    <location>
        <begin position="629"/>
        <end position="638"/>
    </location>
</feature>
<reference evidence="7 8" key="2">
    <citation type="journal article" date="2021" name="Curr. Genet.">
        <title>Genetic response to nitrogen starvation in the aggressive Eucalyptus foliar pathogen Teratosphaeria destructans.</title>
        <authorList>
            <person name="Havenga M."/>
            <person name="Wingfield B.D."/>
            <person name="Wingfield M.J."/>
            <person name="Dreyer L.L."/>
            <person name="Roets F."/>
            <person name="Aylward J."/>
        </authorList>
    </citation>
    <scope>NUCLEOTIDE SEQUENCE [LARGE SCALE GENOMIC DNA]</scope>
    <source>
        <strain evidence="7">CMW44962</strain>
    </source>
</reference>
<evidence type="ECO:0000256" key="6">
    <source>
        <dbReference type="SAM" id="MobiDB-lite"/>
    </source>
</evidence>
<evidence type="ECO:0000256" key="3">
    <source>
        <dbReference type="ARBA" id="ARBA00023015"/>
    </source>
</evidence>
<evidence type="ECO:0000313" key="8">
    <source>
        <dbReference type="Proteomes" id="UP001138500"/>
    </source>
</evidence>
<name>A0A9W7SN54_9PEZI</name>
<comment type="caution">
    <text evidence="7">The sequence shown here is derived from an EMBL/GenBank/DDBJ whole genome shotgun (WGS) entry which is preliminary data.</text>
</comment>
<proteinExistence type="predicted"/>
<dbReference type="SMART" id="SM01401">
    <property type="entry name" value="Sds3"/>
    <property type="match status" value="1"/>
</dbReference>
<dbReference type="AlphaFoldDB" id="A0A9W7SN54"/>
<feature type="compositionally biased region" description="Acidic residues" evidence="6">
    <location>
        <begin position="230"/>
        <end position="242"/>
    </location>
</feature>
<protein>
    <submittedName>
        <fullName evidence="7">Sds3-like</fullName>
    </submittedName>
</protein>
<feature type="compositionally biased region" description="Polar residues" evidence="6">
    <location>
        <begin position="37"/>
        <end position="55"/>
    </location>
</feature>
<evidence type="ECO:0000256" key="1">
    <source>
        <dbReference type="ARBA" id="ARBA00004123"/>
    </source>
</evidence>
<feature type="compositionally biased region" description="Basic and acidic residues" evidence="6">
    <location>
        <begin position="219"/>
        <end position="229"/>
    </location>
</feature>
<evidence type="ECO:0000256" key="4">
    <source>
        <dbReference type="ARBA" id="ARBA00023163"/>
    </source>
</evidence>
<dbReference type="PANTHER" id="PTHR21964">
    <property type="entry name" value="BREAST CANCER METASTASIS-SUPPRESSOR 1"/>
    <property type="match status" value="1"/>
</dbReference>
<keyword evidence="3" id="KW-0805">Transcription regulation</keyword>
<feature type="region of interest" description="Disordered" evidence="6">
    <location>
        <begin position="1"/>
        <end position="327"/>
    </location>
</feature>
<dbReference type="GO" id="GO:0005654">
    <property type="term" value="C:nucleoplasm"/>
    <property type="evidence" value="ECO:0007669"/>
    <property type="project" value="UniProtKB-ARBA"/>
</dbReference>
<dbReference type="Pfam" id="PF08598">
    <property type="entry name" value="Sds3"/>
    <property type="match status" value="1"/>
</dbReference>
<feature type="region of interest" description="Disordered" evidence="6">
    <location>
        <begin position="552"/>
        <end position="657"/>
    </location>
</feature>
<evidence type="ECO:0000313" key="7">
    <source>
        <dbReference type="EMBL" id="KAH9825661.1"/>
    </source>
</evidence>
<feature type="compositionally biased region" description="Acidic residues" evidence="6">
    <location>
        <begin position="101"/>
        <end position="110"/>
    </location>
</feature>